<feature type="transmembrane region" description="Helical" evidence="9">
    <location>
        <begin position="123"/>
        <end position="141"/>
    </location>
</feature>
<sequence length="391" mass="41324">MRQMSSPRVSPRIIQRWLHWPIMVRSAMAGTLLAVLLWEEGGLLSGHPSGAHLAVWIAGVLVSLCLLPWGPLAVRAGVAAGVSWTATVVLLWYGSHVVVWGLTETLVLLVLLVQVLRRVPVRAAVLVGAALAAGAVAAPVRDAQSNNVAAISYAVIVAGAAALGLYLRAWDVELERSQTAARNAERLELAGELHDFVAHNVTAITVLARASEQLAVDNPSIAASLRGIELAGGEAMTSSRRMLKVLRAERPQRQPLADLEKIEDLAHAFRLPSAEPGAVRPAVSLAVDPRFHSGLAPDLATTVHRIVQEALANVAKHSPRATSVRIALRCDGGRLHVSVRNDGHRPRRAAEDTGGLGLVSLSERADAIGGSLIAGPLPDGGWEVLAVLPAE</sequence>
<dbReference type="InterPro" id="IPR003594">
    <property type="entry name" value="HATPase_dom"/>
</dbReference>
<keyword evidence="9" id="KW-1133">Transmembrane helix</keyword>
<reference evidence="12 13" key="1">
    <citation type="submission" date="2023-03" db="EMBL/GenBank/DDBJ databases">
        <title>Draft genome sequence of Streptomyces sp. RB6PN23 isolated from peat swamp forest in Thailand.</title>
        <authorList>
            <person name="Klaysubun C."/>
            <person name="Duangmal K."/>
        </authorList>
    </citation>
    <scope>NUCLEOTIDE SEQUENCE [LARGE SCALE GENOMIC DNA]</scope>
    <source>
        <strain evidence="12 13">RB6PN23</strain>
    </source>
</reference>
<keyword evidence="9" id="KW-0472">Membrane</keyword>
<dbReference type="GO" id="GO:0016301">
    <property type="term" value="F:kinase activity"/>
    <property type="evidence" value="ECO:0007669"/>
    <property type="project" value="UniProtKB-KW"/>
</dbReference>
<proteinExistence type="predicted"/>
<dbReference type="EC" id="2.7.13.3" evidence="2"/>
<dbReference type="CDD" id="cd16917">
    <property type="entry name" value="HATPase_UhpB-NarQ-NarX-like"/>
    <property type="match status" value="1"/>
</dbReference>
<dbReference type="SUPFAM" id="SSF55874">
    <property type="entry name" value="ATPase domain of HSP90 chaperone/DNA topoisomerase II/histidine kinase"/>
    <property type="match status" value="1"/>
</dbReference>
<evidence type="ECO:0000256" key="9">
    <source>
        <dbReference type="SAM" id="Phobius"/>
    </source>
</evidence>
<keyword evidence="9" id="KW-0812">Transmembrane</keyword>
<dbReference type="Pfam" id="PF07730">
    <property type="entry name" value="HisKA_3"/>
    <property type="match status" value="1"/>
</dbReference>
<dbReference type="InterPro" id="IPR050482">
    <property type="entry name" value="Sensor_HK_TwoCompSys"/>
</dbReference>
<protein>
    <recommendedName>
        <fullName evidence="2">histidine kinase</fullName>
        <ecNumber evidence="2">2.7.13.3</ecNumber>
    </recommendedName>
</protein>
<dbReference type="RefSeq" id="WP_276092749.1">
    <property type="nucleotide sequence ID" value="NZ_JARJBC010000003.1"/>
</dbReference>
<feature type="transmembrane region" description="Helical" evidence="9">
    <location>
        <begin position="76"/>
        <end position="93"/>
    </location>
</feature>
<feature type="domain" description="Histidine kinase/HSP90-like ATPase" evidence="11">
    <location>
        <begin position="273"/>
        <end position="359"/>
    </location>
</feature>
<dbReference type="PANTHER" id="PTHR24421:SF10">
    <property type="entry name" value="NITRATE_NITRITE SENSOR PROTEIN NARQ"/>
    <property type="match status" value="1"/>
</dbReference>
<dbReference type="Gene3D" id="1.20.5.1930">
    <property type="match status" value="1"/>
</dbReference>
<keyword evidence="7" id="KW-0067">ATP-binding</keyword>
<evidence type="ECO:0000256" key="6">
    <source>
        <dbReference type="ARBA" id="ARBA00022777"/>
    </source>
</evidence>
<evidence type="ECO:0000256" key="2">
    <source>
        <dbReference type="ARBA" id="ARBA00012438"/>
    </source>
</evidence>
<evidence type="ECO:0000256" key="1">
    <source>
        <dbReference type="ARBA" id="ARBA00000085"/>
    </source>
</evidence>
<evidence type="ECO:0000259" key="11">
    <source>
        <dbReference type="Pfam" id="PF13581"/>
    </source>
</evidence>
<feature type="domain" description="Signal transduction histidine kinase subgroup 3 dimerisation and phosphoacceptor" evidence="10">
    <location>
        <begin position="185"/>
        <end position="248"/>
    </location>
</feature>
<evidence type="ECO:0000256" key="5">
    <source>
        <dbReference type="ARBA" id="ARBA00022741"/>
    </source>
</evidence>
<keyword evidence="13" id="KW-1185">Reference proteome</keyword>
<dbReference type="EMBL" id="JARJBC010000003">
    <property type="protein sequence ID" value="MDF3289098.1"/>
    <property type="molecule type" value="Genomic_DNA"/>
</dbReference>
<keyword evidence="5" id="KW-0547">Nucleotide-binding</keyword>
<evidence type="ECO:0000313" key="13">
    <source>
        <dbReference type="Proteomes" id="UP001216579"/>
    </source>
</evidence>
<feature type="transmembrane region" description="Helical" evidence="9">
    <location>
        <begin position="50"/>
        <end position="69"/>
    </location>
</feature>
<keyword evidence="3" id="KW-0597">Phosphoprotein</keyword>
<keyword evidence="4" id="KW-0808">Transferase</keyword>
<dbReference type="InterPro" id="IPR036890">
    <property type="entry name" value="HATPase_C_sf"/>
</dbReference>
<feature type="transmembrane region" description="Helical" evidence="9">
    <location>
        <begin position="20"/>
        <end position="38"/>
    </location>
</feature>
<evidence type="ECO:0000313" key="12">
    <source>
        <dbReference type="EMBL" id="MDF3289098.1"/>
    </source>
</evidence>
<evidence type="ECO:0000256" key="7">
    <source>
        <dbReference type="ARBA" id="ARBA00022840"/>
    </source>
</evidence>
<comment type="caution">
    <text evidence="12">The sequence shown here is derived from an EMBL/GenBank/DDBJ whole genome shotgun (WGS) entry which is preliminary data.</text>
</comment>
<organism evidence="12 13">
    <name type="scientific">Streptomyces silvisoli</name>
    <dbReference type="NCBI Taxonomy" id="3034235"/>
    <lineage>
        <taxon>Bacteria</taxon>
        <taxon>Bacillati</taxon>
        <taxon>Actinomycetota</taxon>
        <taxon>Actinomycetes</taxon>
        <taxon>Kitasatosporales</taxon>
        <taxon>Streptomycetaceae</taxon>
        <taxon>Streptomyces</taxon>
    </lineage>
</organism>
<evidence type="ECO:0000256" key="8">
    <source>
        <dbReference type="ARBA" id="ARBA00023012"/>
    </source>
</evidence>
<feature type="transmembrane region" description="Helical" evidence="9">
    <location>
        <begin position="147"/>
        <end position="167"/>
    </location>
</feature>
<dbReference type="PANTHER" id="PTHR24421">
    <property type="entry name" value="NITRATE/NITRITE SENSOR PROTEIN NARX-RELATED"/>
    <property type="match status" value="1"/>
</dbReference>
<keyword evidence="6 12" id="KW-0418">Kinase</keyword>
<dbReference type="Pfam" id="PF13581">
    <property type="entry name" value="HATPase_c_2"/>
    <property type="match status" value="1"/>
</dbReference>
<dbReference type="Proteomes" id="UP001216579">
    <property type="component" value="Unassembled WGS sequence"/>
</dbReference>
<accession>A0ABT5ZGZ1</accession>
<evidence type="ECO:0000259" key="10">
    <source>
        <dbReference type="Pfam" id="PF07730"/>
    </source>
</evidence>
<gene>
    <name evidence="12" type="ORF">P3G67_07595</name>
</gene>
<keyword evidence="8" id="KW-0902">Two-component regulatory system</keyword>
<comment type="catalytic activity">
    <reaction evidence="1">
        <text>ATP + protein L-histidine = ADP + protein N-phospho-L-histidine.</text>
        <dbReference type="EC" id="2.7.13.3"/>
    </reaction>
</comment>
<name>A0ABT5ZGZ1_9ACTN</name>
<evidence type="ECO:0000256" key="4">
    <source>
        <dbReference type="ARBA" id="ARBA00022679"/>
    </source>
</evidence>
<dbReference type="InterPro" id="IPR011712">
    <property type="entry name" value="Sig_transdc_His_kin_sub3_dim/P"/>
</dbReference>
<evidence type="ECO:0000256" key="3">
    <source>
        <dbReference type="ARBA" id="ARBA00022553"/>
    </source>
</evidence>
<dbReference type="Gene3D" id="3.30.565.10">
    <property type="entry name" value="Histidine kinase-like ATPase, C-terminal domain"/>
    <property type="match status" value="1"/>
</dbReference>